<dbReference type="RefSeq" id="WP_195870354.1">
    <property type="nucleotide sequence ID" value="NZ_JADOET010000002.1"/>
</dbReference>
<protein>
    <recommendedName>
        <fullName evidence="3">DUF1819 family protein</fullName>
    </recommendedName>
</protein>
<dbReference type="EMBL" id="JADOET010000002">
    <property type="protein sequence ID" value="MBF8149079.1"/>
    <property type="molecule type" value="Genomic_DNA"/>
</dbReference>
<organism evidence="1 2">
    <name type="scientific">Winogradskyella marina</name>
    <dbReference type="NCBI Taxonomy" id="2785530"/>
    <lineage>
        <taxon>Bacteria</taxon>
        <taxon>Pseudomonadati</taxon>
        <taxon>Bacteroidota</taxon>
        <taxon>Flavobacteriia</taxon>
        <taxon>Flavobacteriales</taxon>
        <taxon>Flavobacteriaceae</taxon>
        <taxon>Winogradskyella</taxon>
    </lineage>
</organism>
<proteinExistence type="predicted"/>
<dbReference type="Proteomes" id="UP000611215">
    <property type="component" value="Unassembled WGS sequence"/>
</dbReference>
<evidence type="ECO:0000313" key="1">
    <source>
        <dbReference type="EMBL" id="MBF8149079.1"/>
    </source>
</evidence>
<reference evidence="1 2" key="1">
    <citation type="submission" date="2020-11" db="EMBL/GenBank/DDBJ databases">
        <title>Winogradskyella marina sp. nov., isolated from marine sediment.</title>
        <authorList>
            <person name="Bo J."/>
            <person name="Wang S."/>
            <person name="Song X."/>
            <person name="Du Z."/>
        </authorList>
    </citation>
    <scope>NUCLEOTIDE SEQUENCE [LARGE SCALE GENOMIC DNA]</scope>
    <source>
        <strain evidence="1 2">F6397</strain>
    </source>
</reference>
<keyword evidence="2" id="KW-1185">Reference proteome</keyword>
<name>A0ABS0EFA1_9FLAO</name>
<comment type="caution">
    <text evidence="1">The sequence shown here is derived from an EMBL/GenBank/DDBJ whole genome shotgun (WGS) entry which is preliminary data.</text>
</comment>
<gene>
    <name evidence="1" type="ORF">ITJ86_04180</name>
</gene>
<sequence length="280" mass="32670">MLNKIFKKVSSLPKRKASVLYDNILVFLLGDGDREKAVIKFRTLRVESDSEEAFHEAFKKEVNYEFFNELFALLDFSTISVLIRSIKSIKEQAPELKKLVTNQKGLDKLLDDKNGLRSVLVKTIFSKKKGALNEEQLMTLIFKEFSISKEKIAKEEFGVDKKTFNNWLEKTGLFEESFYLPLSKRGKQGVFLNEYVLIFETLFLAREEGKLDFNNNIDTYINRLNHKMSYLKDDIADICNSDTKTQKGVLRKVAYYNFIDKFPYSLTREFVEKMGSELNY</sequence>
<evidence type="ECO:0000313" key="2">
    <source>
        <dbReference type="Proteomes" id="UP000611215"/>
    </source>
</evidence>
<evidence type="ECO:0008006" key="3">
    <source>
        <dbReference type="Google" id="ProtNLM"/>
    </source>
</evidence>
<accession>A0ABS0EFA1</accession>